<dbReference type="PANTHER" id="PTHR47691">
    <property type="entry name" value="REGULATOR-RELATED"/>
    <property type="match status" value="1"/>
</dbReference>
<sequence length="954" mass="102461">MVEEGTGRARTIRNQARDVYGTLVQVGELHGDLHVHVTPDPTGVVVPLVGLDQATPEFFVGRDREVAELLAVLAPDKAAPEALVVCAGMGGIGKTALARHACDTAVQRGWFTGGALMVDLRGYASDGHVVAAARVFGPLLRGLGVAQEKIPGDPGEQAAVYHQILDTLAREGKPVLLVLDNVSAGAQVRDLLPRQKVHRAVLTTRETLALPGARPFELDVFPVPEALDMLGRALLRADPEDPRVGRDPEAAHHLVDLCGRLPLALEITAALLAEDPDLSFADLADELDRAASKATVLRHGDRAVAAAFDLSWRRLQSRAPTAARLLGLLSLPAGIGLSTDAAAALAGVEPATARPDLRRLRHVHLLSLTDGHWRMHDLVNAYVRERFDAGQLAGPGETADETGLAALRRLLEFYARTAADADTSLTEDGPVGRFRDREGAVAWFERERLSLIGAIEFGGTLSRPRLRYDLADALCPFLARRHYVSDRIAVARHRVDAAARLSTDRRVLAHRHLGWALKAAGRFDEAVAAHRRAVEVSDPGQTGDDALNELGLALRNALRYEEAIEVFRQLVDRGRATGRRRTMAMARSNLASVLSATARHEEALTERQAAVGLWRELDDKAELGAQLNGLGMALLALGRPEGVGLLREAVETSAEAGDRNAESTAQENYCMVLAHTGQPRLAIAEARRSLARFRAVGEPHWISEAHLVLGQTLTRTGKLAAAFRAYQQAIDTSRAAGDRFAEGEYLIVLSDALSSAGRRSEAQAARAKAVEIFRELGDPFRGGLAEGPPHTPSPAESPPTLHSVHGGPGCCLLGLLAVGTGGYFTVREVGWWWLLAGLSALLLLAPAATSALRALQEGPRAWLQQAMTNPIPPEVAQSPARYPAFTSDGAHARAGGMSCLPVLLVTALSWYVGERWRGPEAGAATALAAFTVLTTVRLRLFAHRARTTRRPPRP</sequence>
<dbReference type="InterPro" id="IPR011990">
    <property type="entry name" value="TPR-like_helical_dom_sf"/>
</dbReference>
<dbReference type="Proteomes" id="UP000195880">
    <property type="component" value="Chromosome"/>
</dbReference>
<dbReference type="PANTHER" id="PTHR47691:SF3">
    <property type="entry name" value="HTH-TYPE TRANSCRIPTIONAL REGULATOR RV0890C-RELATED"/>
    <property type="match status" value="1"/>
</dbReference>
<dbReference type="InterPro" id="IPR041664">
    <property type="entry name" value="AAA_16"/>
</dbReference>
<keyword evidence="2" id="KW-1133">Transmembrane helix</keyword>
<feature type="domain" description="Orc1-like AAA ATPase" evidence="3">
    <location>
        <begin position="59"/>
        <end position="185"/>
    </location>
</feature>
<dbReference type="PRINTS" id="PR00364">
    <property type="entry name" value="DISEASERSIST"/>
</dbReference>
<keyword evidence="2" id="KW-0812">Transmembrane</keyword>
<dbReference type="EMBL" id="CP021748">
    <property type="protein sequence ID" value="ARX83353.1"/>
    <property type="molecule type" value="Genomic_DNA"/>
</dbReference>
<feature type="region of interest" description="Disordered" evidence="1">
    <location>
        <begin position="781"/>
        <end position="802"/>
    </location>
</feature>
<dbReference type="InterPro" id="IPR027417">
    <property type="entry name" value="P-loop_NTPase"/>
</dbReference>
<dbReference type="OrthoDB" id="3349744at2"/>
<accession>A0A1Z1WA92</accession>
<dbReference type="STRING" id="67267.GCA_000716675_03409"/>
<dbReference type="RefSeq" id="WP_159399548.1">
    <property type="nucleotide sequence ID" value="NZ_CP021748.1"/>
</dbReference>
<reference evidence="4 5" key="1">
    <citation type="submission" date="2017-05" db="EMBL/GenBank/DDBJ databases">
        <title>Streptomyces alboflavus Genome sequencing and assembly.</title>
        <authorList>
            <person name="Wang Y."/>
            <person name="Du B."/>
            <person name="Ding Y."/>
            <person name="Liu H."/>
            <person name="Hou Q."/>
            <person name="Liu K."/>
            <person name="Wang C."/>
            <person name="Yao L."/>
        </authorList>
    </citation>
    <scope>NUCLEOTIDE SEQUENCE [LARGE SCALE GENOMIC DNA]</scope>
    <source>
        <strain evidence="4 5">MDJK44</strain>
    </source>
</reference>
<dbReference type="SUPFAM" id="SSF52540">
    <property type="entry name" value="P-loop containing nucleoside triphosphate hydrolases"/>
    <property type="match status" value="1"/>
</dbReference>
<dbReference type="AlphaFoldDB" id="A0A1Z1WA92"/>
<dbReference type="InterPro" id="IPR019734">
    <property type="entry name" value="TPR_rpt"/>
</dbReference>
<keyword evidence="2" id="KW-0472">Membrane</keyword>
<organism evidence="4 5">
    <name type="scientific">Streptomyces alboflavus</name>
    <dbReference type="NCBI Taxonomy" id="67267"/>
    <lineage>
        <taxon>Bacteria</taxon>
        <taxon>Bacillati</taxon>
        <taxon>Actinomycetota</taxon>
        <taxon>Actinomycetes</taxon>
        <taxon>Kitasatosporales</taxon>
        <taxon>Streptomycetaceae</taxon>
        <taxon>Streptomyces</taxon>
    </lineage>
</organism>
<name>A0A1Z1WA92_9ACTN</name>
<evidence type="ECO:0000256" key="1">
    <source>
        <dbReference type="SAM" id="MobiDB-lite"/>
    </source>
</evidence>
<evidence type="ECO:0000256" key="2">
    <source>
        <dbReference type="SAM" id="Phobius"/>
    </source>
</evidence>
<feature type="transmembrane region" description="Helical" evidence="2">
    <location>
        <begin position="831"/>
        <end position="855"/>
    </location>
</feature>
<feature type="transmembrane region" description="Helical" evidence="2">
    <location>
        <begin position="894"/>
        <end position="912"/>
    </location>
</feature>
<dbReference type="SUPFAM" id="SSF48452">
    <property type="entry name" value="TPR-like"/>
    <property type="match status" value="2"/>
</dbReference>
<keyword evidence="5" id="KW-1185">Reference proteome</keyword>
<dbReference type="Pfam" id="PF13191">
    <property type="entry name" value="AAA_16"/>
    <property type="match status" value="1"/>
</dbReference>
<gene>
    <name evidence="4" type="ORF">SMD44_02771</name>
</gene>
<feature type="transmembrane region" description="Helical" evidence="2">
    <location>
        <begin position="924"/>
        <end position="942"/>
    </location>
</feature>
<protein>
    <recommendedName>
        <fullName evidence="3">Orc1-like AAA ATPase domain-containing protein</fullName>
    </recommendedName>
</protein>
<evidence type="ECO:0000313" key="5">
    <source>
        <dbReference type="Proteomes" id="UP000195880"/>
    </source>
</evidence>
<dbReference type="Gene3D" id="1.25.40.10">
    <property type="entry name" value="Tetratricopeptide repeat domain"/>
    <property type="match status" value="1"/>
</dbReference>
<proteinExistence type="predicted"/>
<evidence type="ECO:0000313" key="4">
    <source>
        <dbReference type="EMBL" id="ARX83353.1"/>
    </source>
</evidence>
<dbReference type="eggNOG" id="COG0457">
    <property type="taxonomic scope" value="Bacteria"/>
</dbReference>
<dbReference type="SMART" id="SM00028">
    <property type="entry name" value="TPR"/>
    <property type="match status" value="4"/>
</dbReference>
<dbReference type="Gene3D" id="3.40.50.300">
    <property type="entry name" value="P-loop containing nucleotide triphosphate hydrolases"/>
    <property type="match status" value="1"/>
</dbReference>
<evidence type="ECO:0000259" key="3">
    <source>
        <dbReference type="Pfam" id="PF13191"/>
    </source>
</evidence>
<dbReference type="KEGG" id="salf:SMD44_02771"/>
<dbReference type="Pfam" id="PF13424">
    <property type="entry name" value="TPR_12"/>
    <property type="match status" value="1"/>
</dbReference>